<evidence type="ECO:0000313" key="7">
    <source>
        <dbReference type="Proteomes" id="UP000799438"/>
    </source>
</evidence>
<keyword evidence="3" id="KW-0274">FAD</keyword>
<gene>
    <name evidence="6" type="ORF">K452DRAFT_236177</name>
</gene>
<dbReference type="AlphaFoldDB" id="A0A6A6B0V1"/>
<feature type="domain" description="FAD-binding" evidence="5">
    <location>
        <begin position="2"/>
        <end position="322"/>
    </location>
</feature>
<dbReference type="Gene3D" id="3.50.50.60">
    <property type="entry name" value="FAD/NAD(P)-binding domain"/>
    <property type="match status" value="1"/>
</dbReference>
<dbReference type="Pfam" id="PF01494">
    <property type="entry name" value="FAD_binding_3"/>
    <property type="match status" value="1"/>
</dbReference>
<dbReference type="SUPFAM" id="SSF51905">
    <property type="entry name" value="FAD/NAD(P)-binding domain"/>
    <property type="match status" value="1"/>
</dbReference>
<accession>A0A6A6B0V1</accession>
<sequence>MANILEQQGIAYVLWESQSQVAPPAGASIGLMPNGLRILDQIGVIQDLEQYAVPHDAWEHRDGNGTLYCTLRFMRSYPDQAVARLGYSGFFMERQRLLEILYAKVGDKTKVHTSKRLSSVQNFSTHAIITATDGSQVSCDFVVGADGVRSAVRREIEALTPGLQETLDSTYFASKYACVYGISNALPQITPGRFFTVYQSDASLLIFSGMNGVLYWFLIEDLKTSVEFSENKRYAAKDIEAAYAKVANTTVTTGVKFSDIFANRRTAIMTGLEEGIAKNWVRGRMVLMGDAAHKMVPHAAMGANQAMESAACFVNHLLDLRGQHGDSIPRNIPTSDIEKCLKSYVQKRCARVTNITQSANFSCRSQLKIGPEAEAFILGLPNMKDEAFLSKILLILSEAEKLENWKNNSGRVGFYSQQAEKIRQQKQDV</sequence>
<dbReference type="GO" id="GO:0004497">
    <property type="term" value="F:monooxygenase activity"/>
    <property type="evidence" value="ECO:0007669"/>
    <property type="project" value="InterPro"/>
</dbReference>
<dbReference type="InterPro" id="IPR050562">
    <property type="entry name" value="FAD_mOase_fung"/>
</dbReference>
<evidence type="ECO:0000313" key="6">
    <source>
        <dbReference type="EMBL" id="KAF2137188.1"/>
    </source>
</evidence>
<proteinExistence type="inferred from homology"/>
<keyword evidence="4" id="KW-0560">Oxidoreductase</keyword>
<evidence type="ECO:0000256" key="1">
    <source>
        <dbReference type="ARBA" id="ARBA00007992"/>
    </source>
</evidence>
<dbReference type="RefSeq" id="XP_033392906.1">
    <property type="nucleotide sequence ID" value="XM_033537488.1"/>
</dbReference>
<dbReference type="Proteomes" id="UP000799438">
    <property type="component" value="Unassembled WGS sequence"/>
</dbReference>
<comment type="similarity">
    <text evidence="1">Belongs to the paxM FAD-dependent monooxygenase family.</text>
</comment>
<name>A0A6A6B0V1_9PEZI</name>
<dbReference type="GO" id="GO:0071949">
    <property type="term" value="F:FAD binding"/>
    <property type="evidence" value="ECO:0007669"/>
    <property type="project" value="InterPro"/>
</dbReference>
<dbReference type="GeneID" id="54294984"/>
<evidence type="ECO:0000256" key="4">
    <source>
        <dbReference type="ARBA" id="ARBA00023002"/>
    </source>
</evidence>
<keyword evidence="7" id="KW-1185">Reference proteome</keyword>
<organism evidence="6 7">
    <name type="scientific">Aplosporella prunicola CBS 121167</name>
    <dbReference type="NCBI Taxonomy" id="1176127"/>
    <lineage>
        <taxon>Eukaryota</taxon>
        <taxon>Fungi</taxon>
        <taxon>Dikarya</taxon>
        <taxon>Ascomycota</taxon>
        <taxon>Pezizomycotina</taxon>
        <taxon>Dothideomycetes</taxon>
        <taxon>Dothideomycetes incertae sedis</taxon>
        <taxon>Botryosphaeriales</taxon>
        <taxon>Aplosporellaceae</taxon>
        <taxon>Aplosporella</taxon>
    </lineage>
</organism>
<dbReference type="PANTHER" id="PTHR47356">
    <property type="entry name" value="FAD-DEPENDENT MONOOXYGENASE ASQG-RELATED"/>
    <property type="match status" value="1"/>
</dbReference>
<dbReference type="InterPro" id="IPR036188">
    <property type="entry name" value="FAD/NAD-bd_sf"/>
</dbReference>
<evidence type="ECO:0000259" key="5">
    <source>
        <dbReference type="Pfam" id="PF01494"/>
    </source>
</evidence>
<dbReference type="PANTHER" id="PTHR47356:SF2">
    <property type="entry name" value="FAD-BINDING DOMAIN-CONTAINING PROTEIN-RELATED"/>
    <property type="match status" value="1"/>
</dbReference>
<dbReference type="InterPro" id="IPR002938">
    <property type="entry name" value="FAD-bd"/>
</dbReference>
<dbReference type="PRINTS" id="PR00420">
    <property type="entry name" value="RNGMNOXGNASE"/>
</dbReference>
<evidence type="ECO:0000256" key="2">
    <source>
        <dbReference type="ARBA" id="ARBA00022630"/>
    </source>
</evidence>
<reference evidence="6" key="1">
    <citation type="journal article" date="2020" name="Stud. Mycol.">
        <title>101 Dothideomycetes genomes: a test case for predicting lifestyles and emergence of pathogens.</title>
        <authorList>
            <person name="Haridas S."/>
            <person name="Albert R."/>
            <person name="Binder M."/>
            <person name="Bloem J."/>
            <person name="Labutti K."/>
            <person name="Salamov A."/>
            <person name="Andreopoulos B."/>
            <person name="Baker S."/>
            <person name="Barry K."/>
            <person name="Bills G."/>
            <person name="Bluhm B."/>
            <person name="Cannon C."/>
            <person name="Castanera R."/>
            <person name="Culley D."/>
            <person name="Daum C."/>
            <person name="Ezra D."/>
            <person name="Gonzalez J."/>
            <person name="Henrissat B."/>
            <person name="Kuo A."/>
            <person name="Liang C."/>
            <person name="Lipzen A."/>
            <person name="Lutzoni F."/>
            <person name="Magnuson J."/>
            <person name="Mondo S."/>
            <person name="Nolan M."/>
            <person name="Ohm R."/>
            <person name="Pangilinan J."/>
            <person name="Park H.-J."/>
            <person name="Ramirez L."/>
            <person name="Alfaro M."/>
            <person name="Sun H."/>
            <person name="Tritt A."/>
            <person name="Yoshinaga Y."/>
            <person name="Zwiers L.-H."/>
            <person name="Turgeon B."/>
            <person name="Goodwin S."/>
            <person name="Spatafora J."/>
            <person name="Crous P."/>
            <person name="Grigoriev I."/>
        </authorList>
    </citation>
    <scope>NUCLEOTIDE SEQUENCE</scope>
    <source>
        <strain evidence="6">CBS 121167</strain>
    </source>
</reference>
<dbReference type="OrthoDB" id="2431938at2759"/>
<dbReference type="EMBL" id="ML995505">
    <property type="protein sequence ID" value="KAF2137188.1"/>
    <property type="molecule type" value="Genomic_DNA"/>
</dbReference>
<evidence type="ECO:0000256" key="3">
    <source>
        <dbReference type="ARBA" id="ARBA00022827"/>
    </source>
</evidence>
<keyword evidence="2" id="KW-0285">Flavoprotein</keyword>
<protein>
    <recommendedName>
        <fullName evidence="5">FAD-binding domain-containing protein</fullName>
    </recommendedName>
</protein>